<accession>A0A3P6GPF2</accession>
<dbReference type="AlphaFoldDB" id="A0A3P6GPF2"/>
<feature type="region of interest" description="Disordered" evidence="1">
    <location>
        <begin position="66"/>
        <end position="106"/>
    </location>
</feature>
<evidence type="ECO:0000313" key="2">
    <source>
        <dbReference type="EMBL" id="VDD61786.1"/>
    </source>
</evidence>
<dbReference type="Pfam" id="PF09808">
    <property type="entry name" value="SNAPC1"/>
    <property type="match status" value="1"/>
</dbReference>
<proteinExistence type="predicted"/>
<evidence type="ECO:0000256" key="1">
    <source>
        <dbReference type="SAM" id="MobiDB-lite"/>
    </source>
</evidence>
<feature type="region of interest" description="Disordered" evidence="1">
    <location>
        <begin position="35"/>
        <end position="54"/>
    </location>
</feature>
<name>A0A3P6GPF2_BRAOL</name>
<feature type="compositionally biased region" description="Acidic residues" evidence="1">
    <location>
        <begin position="36"/>
        <end position="52"/>
    </location>
</feature>
<gene>
    <name evidence="2" type="ORF">BOLC6T37239H</name>
</gene>
<feature type="compositionally biased region" description="Basic and acidic residues" evidence="1">
    <location>
        <begin position="66"/>
        <end position="89"/>
    </location>
</feature>
<protein>
    <submittedName>
        <fullName evidence="2">Uncharacterized protein</fullName>
    </submittedName>
</protein>
<dbReference type="EMBL" id="LR031880">
    <property type="protein sequence ID" value="VDD61786.1"/>
    <property type="molecule type" value="Genomic_DNA"/>
</dbReference>
<organism evidence="2">
    <name type="scientific">Brassica oleracea</name>
    <name type="common">Wild cabbage</name>
    <dbReference type="NCBI Taxonomy" id="3712"/>
    <lineage>
        <taxon>Eukaryota</taxon>
        <taxon>Viridiplantae</taxon>
        <taxon>Streptophyta</taxon>
        <taxon>Embryophyta</taxon>
        <taxon>Tracheophyta</taxon>
        <taxon>Spermatophyta</taxon>
        <taxon>Magnoliopsida</taxon>
        <taxon>eudicotyledons</taxon>
        <taxon>Gunneridae</taxon>
        <taxon>Pentapetalae</taxon>
        <taxon>rosids</taxon>
        <taxon>malvids</taxon>
        <taxon>Brassicales</taxon>
        <taxon>Brassicaceae</taxon>
        <taxon>Brassiceae</taxon>
        <taxon>Brassica</taxon>
    </lineage>
</organism>
<dbReference type="InterPro" id="IPR019188">
    <property type="entry name" value="SNAPC1"/>
</dbReference>
<reference evidence="2" key="1">
    <citation type="submission" date="2018-11" db="EMBL/GenBank/DDBJ databases">
        <authorList>
            <consortium name="Genoscope - CEA"/>
            <person name="William W."/>
        </authorList>
    </citation>
    <scope>NUCLEOTIDE SEQUENCE</scope>
</reference>
<sequence length="131" mass="14602">MVSNDSFSRRLGGLYCLYCLHEIQPFKLKKLLKDVENEDDDDDDDDEDDGFGELDHLFEPSLVETSKRDETCRAGKLQDGKDKKSENPRSSRQVGVVPRTGGSSSGLAGRAELLGRLTGPILHFLGPYEWA</sequence>